<protein>
    <submittedName>
        <fullName evidence="1">Uncharacterized protein</fullName>
    </submittedName>
</protein>
<comment type="caution">
    <text evidence="1">The sequence shown here is derived from an EMBL/GenBank/DDBJ whole genome shotgun (WGS) entry which is preliminary data.</text>
</comment>
<evidence type="ECO:0000313" key="1">
    <source>
        <dbReference type="EMBL" id="MBW0585971.1"/>
    </source>
</evidence>
<keyword evidence="2" id="KW-1185">Reference proteome</keyword>
<proteinExistence type="predicted"/>
<dbReference type="EMBL" id="AVOT02122511">
    <property type="protein sequence ID" value="MBW0585971.1"/>
    <property type="molecule type" value="Genomic_DNA"/>
</dbReference>
<dbReference type="AlphaFoldDB" id="A0A9Q3KTM6"/>
<sequence>MAPGQILLSLASLVNYPPHQPQANTPCFGPGGPVSLPGAFGPSSHHWSSGTYPFDWGFKGLNGLCGPFRAPMVSTARGLWDPLGPFRPLLAKRGLSMGPPEPIFLPNGHRPQKITSWPPILVDLSPEDFNHSPW</sequence>
<organism evidence="1 2">
    <name type="scientific">Austropuccinia psidii MF-1</name>
    <dbReference type="NCBI Taxonomy" id="1389203"/>
    <lineage>
        <taxon>Eukaryota</taxon>
        <taxon>Fungi</taxon>
        <taxon>Dikarya</taxon>
        <taxon>Basidiomycota</taxon>
        <taxon>Pucciniomycotina</taxon>
        <taxon>Pucciniomycetes</taxon>
        <taxon>Pucciniales</taxon>
        <taxon>Sphaerophragmiaceae</taxon>
        <taxon>Austropuccinia</taxon>
    </lineage>
</organism>
<name>A0A9Q3KTM6_9BASI</name>
<dbReference type="Proteomes" id="UP000765509">
    <property type="component" value="Unassembled WGS sequence"/>
</dbReference>
<reference evidence="1" key="1">
    <citation type="submission" date="2021-03" db="EMBL/GenBank/DDBJ databases">
        <title>Draft genome sequence of rust myrtle Austropuccinia psidii MF-1, a brazilian biotype.</title>
        <authorList>
            <person name="Quecine M.C."/>
            <person name="Pachon D.M.R."/>
            <person name="Bonatelli M.L."/>
            <person name="Correr F.H."/>
            <person name="Franceschini L.M."/>
            <person name="Leite T.F."/>
            <person name="Margarido G.R.A."/>
            <person name="Almeida C.A."/>
            <person name="Ferrarezi J.A."/>
            <person name="Labate C.A."/>
        </authorList>
    </citation>
    <scope>NUCLEOTIDE SEQUENCE</scope>
    <source>
        <strain evidence="1">MF-1</strain>
    </source>
</reference>
<accession>A0A9Q3KTM6</accession>
<evidence type="ECO:0000313" key="2">
    <source>
        <dbReference type="Proteomes" id="UP000765509"/>
    </source>
</evidence>
<gene>
    <name evidence="1" type="ORF">O181_125686</name>
</gene>